<dbReference type="GO" id="GO:0006260">
    <property type="term" value="P:DNA replication"/>
    <property type="evidence" value="ECO:0007669"/>
    <property type="project" value="UniProtKB-KW"/>
</dbReference>
<evidence type="ECO:0000256" key="12">
    <source>
        <dbReference type="HAMAP-Rule" id="MF_01152"/>
    </source>
</evidence>
<evidence type="ECO:0000256" key="10">
    <source>
        <dbReference type="ARBA" id="ARBA00061004"/>
    </source>
</evidence>
<comment type="subcellular location">
    <subcellularLocation>
        <location evidence="12">Cytoplasm</location>
    </subcellularLocation>
</comment>
<dbReference type="SUPFAM" id="SSF49493">
    <property type="entry name" value="HSP40/DnaJ peptide-binding domain"/>
    <property type="match status" value="2"/>
</dbReference>
<evidence type="ECO:0000256" key="5">
    <source>
        <dbReference type="ARBA" id="ARBA00022771"/>
    </source>
</evidence>
<dbReference type="HAMAP" id="MF_01152">
    <property type="entry name" value="DnaJ"/>
    <property type="match status" value="1"/>
</dbReference>
<evidence type="ECO:0000256" key="2">
    <source>
        <dbReference type="ARBA" id="ARBA00022705"/>
    </source>
</evidence>
<feature type="repeat" description="CXXCXGXG motif" evidence="12">
    <location>
        <begin position="143"/>
        <end position="150"/>
    </location>
</feature>
<feature type="repeat" description="CXXCXGXG motif" evidence="12">
    <location>
        <begin position="160"/>
        <end position="167"/>
    </location>
</feature>
<dbReference type="InterPro" id="IPR008971">
    <property type="entry name" value="HSP40/DnaJ_pept-bd"/>
</dbReference>
<dbReference type="PRINTS" id="PR00625">
    <property type="entry name" value="JDOMAIN"/>
</dbReference>
<feature type="binding site" evidence="12">
    <location>
        <position position="160"/>
    </location>
    <ligand>
        <name>Zn(2+)</name>
        <dbReference type="ChEBI" id="CHEBI:29105"/>
        <label>2</label>
    </ligand>
</feature>
<organism evidence="16 17">
    <name type="scientific">Candidatus Mailhella merdigallinarum</name>
    <dbReference type="NCBI Taxonomy" id="2838658"/>
    <lineage>
        <taxon>Bacteria</taxon>
        <taxon>Pseudomonadati</taxon>
        <taxon>Thermodesulfobacteriota</taxon>
        <taxon>Desulfovibrionia</taxon>
        <taxon>Desulfovibrionales</taxon>
        <taxon>Desulfovibrionaceae</taxon>
        <taxon>Mailhella</taxon>
    </lineage>
</organism>
<evidence type="ECO:0000256" key="13">
    <source>
        <dbReference type="PROSITE-ProRule" id="PRU00546"/>
    </source>
</evidence>
<dbReference type="GO" id="GO:0016491">
    <property type="term" value="F:oxidoreductase activity"/>
    <property type="evidence" value="ECO:0007669"/>
    <property type="project" value="UniProtKB-KW"/>
</dbReference>
<dbReference type="Pfam" id="PF00226">
    <property type="entry name" value="DnaJ"/>
    <property type="match status" value="1"/>
</dbReference>
<evidence type="ECO:0000256" key="9">
    <source>
        <dbReference type="ARBA" id="ARBA00053423"/>
    </source>
</evidence>
<dbReference type="SUPFAM" id="SSF46565">
    <property type="entry name" value="Chaperone J-domain"/>
    <property type="match status" value="1"/>
</dbReference>
<dbReference type="Pfam" id="PF00684">
    <property type="entry name" value="DnaJ_CXXCXGXG"/>
    <property type="match status" value="1"/>
</dbReference>
<evidence type="ECO:0000313" key="16">
    <source>
        <dbReference type="EMBL" id="HJA09553.1"/>
    </source>
</evidence>
<dbReference type="FunFam" id="1.10.287.110:FF:000034">
    <property type="entry name" value="Chaperone protein DnaJ"/>
    <property type="match status" value="1"/>
</dbReference>
<dbReference type="InterPro" id="IPR002939">
    <property type="entry name" value="DnaJ_C"/>
</dbReference>
<evidence type="ECO:0000256" key="3">
    <source>
        <dbReference type="ARBA" id="ARBA00022723"/>
    </source>
</evidence>
<reference evidence="16" key="2">
    <citation type="submission" date="2021-04" db="EMBL/GenBank/DDBJ databases">
        <authorList>
            <person name="Gilroy R."/>
        </authorList>
    </citation>
    <scope>NUCLEOTIDE SEQUENCE</scope>
    <source>
        <strain evidence="16">CHK186-16707</strain>
    </source>
</reference>
<feature type="domain" description="J" evidence="14">
    <location>
        <begin position="5"/>
        <end position="70"/>
    </location>
</feature>
<evidence type="ECO:0000313" key="17">
    <source>
        <dbReference type="Proteomes" id="UP000824225"/>
    </source>
</evidence>
<dbReference type="GO" id="GO:0051082">
    <property type="term" value="F:unfolded protein binding"/>
    <property type="evidence" value="ECO:0007669"/>
    <property type="project" value="UniProtKB-UniRule"/>
</dbReference>
<dbReference type="CDD" id="cd10719">
    <property type="entry name" value="DnaJ_zf"/>
    <property type="match status" value="1"/>
</dbReference>
<comment type="cofactor">
    <cofactor evidence="12">
        <name>Zn(2+)</name>
        <dbReference type="ChEBI" id="CHEBI:29105"/>
    </cofactor>
    <text evidence="12">Binds 2 Zn(2+) ions per monomer.</text>
</comment>
<feature type="binding site" evidence="12">
    <location>
        <position position="182"/>
    </location>
    <ligand>
        <name>Zn(2+)</name>
        <dbReference type="ChEBI" id="CHEBI:29105"/>
        <label>2</label>
    </ligand>
</feature>
<dbReference type="EMBL" id="DXAN01000032">
    <property type="protein sequence ID" value="HJA09553.1"/>
    <property type="molecule type" value="Genomic_DNA"/>
</dbReference>
<dbReference type="InterPro" id="IPR001623">
    <property type="entry name" value="DnaJ_domain"/>
</dbReference>
<dbReference type="NCBIfam" id="NF008035">
    <property type="entry name" value="PRK10767.1"/>
    <property type="match status" value="1"/>
</dbReference>
<dbReference type="InterPro" id="IPR036410">
    <property type="entry name" value="HSP_DnaJ_Cys-rich_dom_sf"/>
</dbReference>
<keyword evidence="3 12" id="KW-0479">Metal-binding</keyword>
<feature type="binding site" evidence="12">
    <location>
        <position position="196"/>
    </location>
    <ligand>
        <name>Zn(2+)</name>
        <dbReference type="ChEBI" id="CHEBI:29105"/>
        <label>1</label>
    </ligand>
</feature>
<keyword evidence="2 12" id="KW-0235">DNA replication</keyword>
<feature type="binding site" evidence="12">
    <location>
        <position position="163"/>
    </location>
    <ligand>
        <name>Zn(2+)</name>
        <dbReference type="ChEBI" id="CHEBI:29105"/>
        <label>2</label>
    </ligand>
</feature>
<protein>
    <recommendedName>
        <fullName evidence="11 12">Chaperone protein DnaJ</fullName>
    </recommendedName>
</protein>
<feature type="zinc finger region" description="CR-type" evidence="13">
    <location>
        <begin position="130"/>
        <end position="208"/>
    </location>
</feature>
<evidence type="ECO:0000256" key="4">
    <source>
        <dbReference type="ARBA" id="ARBA00022737"/>
    </source>
</evidence>
<accession>A0A9D2HEC7</accession>
<dbReference type="PROSITE" id="PS00636">
    <property type="entry name" value="DNAJ_1"/>
    <property type="match status" value="1"/>
</dbReference>
<comment type="domain">
    <text evidence="12">The J domain is necessary and sufficient to stimulate DnaK ATPase activity. Zinc center 1 plays an important role in the autonomous, DnaK-independent chaperone activity of DnaJ. Zinc center 2 is essential for interaction with DnaK and for DnaJ activity.</text>
</comment>
<keyword evidence="8 12" id="KW-0143">Chaperone</keyword>
<dbReference type="GO" id="GO:0042026">
    <property type="term" value="P:protein refolding"/>
    <property type="evidence" value="ECO:0007669"/>
    <property type="project" value="TreeGrafter"/>
</dbReference>
<comment type="subunit">
    <text evidence="12">Homodimer.</text>
</comment>
<feature type="binding site" evidence="12">
    <location>
        <position position="143"/>
    </location>
    <ligand>
        <name>Zn(2+)</name>
        <dbReference type="ChEBI" id="CHEBI:29105"/>
        <label>1</label>
    </ligand>
</feature>
<dbReference type="GO" id="GO:0009408">
    <property type="term" value="P:response to heat"/>
    <property type="evidence" value="ECO:0007669"/>
    <property type="project" value="InterPro"/>
</dbReference>
<reference evidence="16" key="1">
    <citation type="journal article" date="2021" name="PeerJ">
        <title>Extensive microbial diversity within the chicken gut microbiome revealed by metagenomics and culture.</title>
        <authorList>
            <person name="Gilroy R."/>
            <person name="Ravi A."/>
            <person name="Getino M."/>
            <person name="Pursley I."/>
            <person name="Horton D.L."/>
            <person name="Alikhan N.F."/>
            <person name="Baker D."/>
            <person name="Gharbi K."/>
            <person name="Hall N."/>
            <person name="Watson M."/>
            <person name="Adriaenssens E.M."/>
            <person name="Foster-Nyarko E."/>
            <person name="Jarju S."/>
            <person name="Secka A."/>
            <person name="Antonio M."/>
            <person name="Oren A."/>
            <person name="Chaudhuri R.R."/>
            <person name="La Ragione R."/>
            <person name="Hildebrand F."/>
            <person name="Pallen M.J."/>
        </authorList>
    </citation>
    <scope>NUCLEOTIDE SEQUENCE</scope>
    <source>
        <strain evidence="16">CHK186-16707</strain>
    </source>
</reference>
<dbReference type="PANTHER" id="PTHR43096">
    <property type="entry name" value="DNAJ HOMOLOG 1, MITOCHONDRIAL-RELATED"/>
    <property type="match status" value="1"/>
</dbReference>
<keyword evidence="5 12" id="KW-0863">Zinc-finger</keyword>
<proteinExistence type="inferred from homology"/>
<dbReference type="FunFam" id="2.10.230.10:FF:000002">
    <property type="entry name" value="Molecular chaperone DnaJ"/>
    <property type="match status" value="1"/>
</dbReference>
<evidence type="ECO:0000256" key="7">
    <source>
        <dbReference type="ARBA" id="ARBA00023016"/>
    </source>
</evidence>
<dbReference type="SMART" id="SM00271">
    <property type="entry name" value="DnaJ"/>
    <property type="match status" value="1"/>
</dbReference>
<evidence type="ECO:0000259" key="14">
    <source>
        <dbReference type="PROSITE" id="PS50076"/>
    </source>
</evidence>
<feature type="domain" description="CR-type" evidence="15">
    <location>
        <begin position="130"/>
        <end position="208"/>
    </location>
</feature>
<dbReference type="CDD" id="cd06257">
    <property type="entry name" value="DnaJ"/>
    <property type="match status" value="1"/>
</dbReference>
<dbReference type="PROSITE" id="PS51188">
    <property type="entry name" value="ZF_CR"/>
    <property type="match status" value="1"/>
</dbReference>
<feature type="binding site" evidence="12">
    <location>
        <position position="199"/>
    </location>
    <ligand>
        <name>Zn(2+)</name>
        <dbReference type="ChEBI" id="CHEBI:29105"/>
        <label>1</label>
    </ligand>
</feature>
<dbReference type="Pfam" id="PF01556">
    <property type="entry name" value="DnaJ_C"/>
    <property type="match status" value="1"/>
</dbReference>
<keyword evidence="1 12" id="KW-0963">Cytoplasm</keyword>
<feature type="binding site" evidence="12">
    <location>
        <position position="146"/>
    </location>
    <ligand>
        <name>Zn(2+)</name>
        <dbReference type="ChEBI" id="CHEBI:29105"/>
        <label>1</label>
    </ligand>
</feature>
<evidence type="ECO:0000256" key="1">
    <source>
        <dbReference type="ARBA" id="ARBA00022490"/>
    </source>
</evidence>
<dbReference type="CDD" id="cd10747">
    <property type="entry name" value="DnaJ_C"/>
    <property type="match status" value="1"/>
</dbReference>
<keyword evidence="7 12" id="KW-0346">Stress response</keyword>
<dbReference type="GO" id="GO:0005524">
    <property type="term" value="F:ATP binding"/>
    <property type="evidence" value="ECO:0007669"/>
    <property type="project" value="InterPro"/>
</dbReference>
<dbReference type="InterPro" id="IPR012724">
    <property type="entry name" value="DnaJ"/>
</dbReference>
<evidence type="ECO:0000256" key="11">
    <source>
        <dbReference type="ARBA" id="ARBA00067609"/>
    </source>
</evidence>
<dbReference type="FunFam" id="2.60.260.20:FF:000005">
    <property type="entry name" value="Chaperone protein dnaJ 1, mitochondrial"/>
    <property type="match status" value="1"/>
</dbReference>
<evidence type="ECO:0000256" key="8">
    <source>
        <dbReference type="ARBA" id="ARBA00023186"/>
    </source>
</evidence>
<feature type="repeat" description="CXXCXGXG motif" evidence="12">
    <location>
        <begin position="182"/>
        <end position="189"/>
    </location>
</feature>
<feature type="binding site" evidence="12">
    <location>
        <position position="185"/>
    </location>
    <ligand>
        <name>Zn(2+)</name>
        <dbReference type="ChEBI" id="CHEBI:29105"/>
        <label>2</label>
    </ligand>
</feature>
<dbReference type="NCBIfam" id="TIGR02349">
    <property type="entry name" value="DnaJ_bact"/>
    <property type="match status" value="1"/>
</dbReference>
<evidence type="ECO:0000259" key="15">
    <source>
        <dbReference type="PROSITE" id="PS51188"/>
    </source>
</evidence>
<dbReference type="InterPro" id="IPR018253">
    <property type="entry name" value="DnaJ_domain_CS"/>
</dbReference>
<sequence>MSQRDFYEVLGVARDASEEDIKRAYRKLALQYHPDRNPDNPEAEQKFKEAAEAYDALRDPERRANYDRYGSPDPFGHGGGFSSADDIFSQFSDIFGDLFGFSARSRGPRPEAGADLRYNLTISFQQAAKGAEVPISIPRHVPCDECEGTGAAKGTKPETCKQCGGSGQVRHAQGFFQISVPCAACGGQGFTIPHPCPKCKGQGIIQQKRDLTVRIPAGVYDGARLRLRGEGELGVHGGPPGDLYVVLRVEEDKTFARQGQDLIYTATISFPQAALGVRIEVPGLDETLDLEIPKGTQSGSVFRLGGKGLPYPGEKRVGDLLVEVRVQTPTKLNEEQERLLREFEKITRAQEKTLSGKVKKAMHKFGKAMGMD</sequence>
<dbReference type="SUPFAM" id="SSF57938">
    <property type="entry name" value="DnaJ/Hsp40 cysteine-rich domain"/>
    <property type="match status" value="1"/>
</dbReference>
<dbReference type="PROSITE" id="PS50076">
    <property type="entry name" value="DNAJ_2"/>
    <property type="match status" value="1"/>
</dbReference>
<dbReference type="InterPro" id="IPR036869">
    <property type="entry name" value="J_dom_sf"/>
</dbReference>
<dbReference type="GO" id="GO:0005737">
    <property type="term" value="C:cytoplasm"/>
    <property type="evidence" value="ECO:0007669"/>
    <property type="project" value="UniProtKB-SubCell"/>
</dbReference>
<dbReference type="Gene3D" id="2.10.230.10">
    <property type="entry name" value="Heat shock protein DnaJ, cysteine-rich domain"/>
    <property type="match status" value="1"/>
</dbReference>
<dbReference type="AlphaFoldDB" id="A0A9D2HEC7"/>
<dbReference type="GO" id="GO:0031072">
    <property type="term" value="F:heat shock protein binding"/>
    <property type="evidence" value="ECO:0007669"/>
    <property type="project" value="InterPro"/>
</dbReference>
<dbReference type="NCBIfam" id="NF010894">
    <property type="entry name" value="PRK14301.1"/>
    <property type="match status" value="1"/>
</dbReference>
<comment type="function">
    <text evidence="9 12">Participates actively in the response to hyperosmotic and heat shock by preventing the aggregation of stress-denatured proteins and by disaggregating proteins, also in an autonomous, DnaK-independent fashion. Unfolded proteins bind initially to DnaJ; upon interaction with the DnaJ-bound protein, DnaK hydrolyzes its bound ATP, resulting in the formation of a stable complex. GrpE releases ADP from DnaK; ATP binding to DnaK triggers the release of the substrate protein, thus completing the reaction cycle. Several rounds of ATP-dependent interactions between DnaJ, DnaK and GrpE are required for fully efficient folding. Also involved, together with DnaK and GrpE, in the DNA replication of plasmids through activation of initiation proteins.</text>
</comment>
<gene>
    <name evidence="12 16" type="primary">dnaJ</name>
    <name evidence="16" type="ORF">H9962_10275</name>
</gene>
<keyword evidence="6 12" id="KW-0862">Zinc</keyword>
<dbReference type="GO" id="GO:0008270">
    <property type="term" value="F:zinc ion binding"/>
    <property type="evidence" value="ECO:0007669"/>
    <property type="project" value="UniProtKB-UniRule"/>
</dbReference>
<feature type="repeat" description="CXXCXGXG motif" evidence="12">
    <location>
        <begin position="196"/>
        <end position="203"/>
    </location>
</feature>
<name>A0A9D2HEC7_9BACT</name>
<evidence type="ECO:0000256" key="6">
    <source>
        <dbReference type="ARBA" id="ARBA00022833"/>
    </source>
</evidence>
<comment type="similarity">
    <text evidence="10 12">Belongs to the DnaJ family.</text>
</comment>
<dbReference type="Gene3D" id="1.10.287.110">
    <property type="entry name" value="DnaJ domain"/>
    <property type="match status" value="1"/>
</dbReference>
<dbReference type="Gene3D" id="2.60.260.20">
    <property type="entry name" value="Urease metallochaperone UreE, N-terminal domain"/>
    <property type="match status" value="2"/>
</dbReference>
<dbReference type="Proteomes" id="UP000824225">
    <property type="component" value="Unassembled WGS sequence"/>
</dbReference>
<comment type="caution">
    <text evidence="16">The sequence shown here is derived from an EMBL/GenBank/DDBJ whole genome shotgun (WGS) entry which is preliminary data.</text>
</comment>
<dbReference type="InterPro" id="IPR001305">
    <property type="entry name" value="HSP_DnaJ_Cys-rich_dom"/>
</dbReference>
<keyword evidence="4 12" id="KW-0677">Repeat</keyword>
<keyword evidence="16" id="KW-0560">Oxidoreductase</keyword>
<dbReference type="PANTHER" id="PTHR43096:SF48">
    <property type="entry name" value="CHAPERONE PROTEIN DNAJ"/>
    <property type="match status" value="1"/>
</dbReference>